<evidence type="ECO:0000313" key="2">
    <source>
        <dbReference type="Proteomes" id="UP000281553"/>
    </source>
</evidence>
<organism evidence="1 2">
    <name type="scientific">Dibothriocephalus latus</name>
    <name type="common">Fish tapeworm</name>
    <name type="synonym">Diphyllobothrium latum</name>
    <dbReference type="NCBI Taxonomy" id="60516"/>
    <lineage>
        <taxon>Eukaryota</taxon>
        <taxon>Metazoa</taxon>
        <taxon>Spiralia</taxon>
        <taxon>Lophotrochozoa</taxon>
        <taxon>Platyhelminthes</taxon>
        <taxon>Cestoda</taxon>
        <taxon>Eucestoda</taxon>
        <taxon>Diphyllobothriidea</taxon>
        <taxon>Diphyllobothriidae</taxon>
        <taxon>Dibothriocephalus</taxon>
    </lineage>
</organism>
<dbReference type="OrthoDB" id="10250320at2759"/>
<keyword evidence="2" id="KW-1185">Reference proteome</keyword>
<sequence>MIQFNINVPSSIYTKYYLSIRTLTLGGYALTRLSVERAQELEVCPQDYLLYTCNIYLHATQY</sequence>
<dbReference type="EMBL" id="UYRU01081621">
    <property type="protein sequence ID" value="VDN32012.1"/>
    <property type="molecule type" value="Genomic_DNA"/>
</dbReference>
<proteinExistence type="predicted"/>
<dbReference type="AlphaFoldDB" id="A0A3P7QJ39"/>
<gene>
    <name evidence="1" type="ORF">DILT_LOCUS15886</name>
</gene>
<accession>A0A3P7QJ39</accession>
<protein>
    <submittedName>
        <fullName evidence="1">Uncharacterized protein</fullName>
    </submittedName>
</protein>
<evidence type="ECO:0000313" key="1">
    <source>
        <dbReference type="EMBL" id="VDN32012.1"/>
    </source>
</evidence>
<dbReference type="Proteomes" id="UP000281553">
    <property type="component" value="Unassembled WGS sequence"/>
</dbReference>
<reference evidence="1 2" key="1">
    <citation type="submission" date="2018-11" db="EMBL/GenBank/DDBJ databases">
        <authorList>
            <consortium name="Pathogen Informatics"/>
        </authorList>
    </citation>
    <scope>NUCLEOTIDE SEQUENCE [LARGE SCALE GENOMIC DNA]</scope>
</reference>
<name>A0A3P7QJ39_DIBLA</name>